<evidence type="ECO:0000256" key="4">
    <source>
        <dbReference type="PROSITE-ProRule" id="PRU10007"/>
    </source>
</evidence>
<evidence type="ECO:0000256" key="3">
    <source>
        <dbReference type="ARBA" id="ARBA00023027"/>
    </source>
</evidence>
<comment type="caution">
    <text evidence="7">The sequence shown here is derived from an EMBL/GenBank/DDBJ whole genome shotgun (WGS) entry which is preliminary data.</text>
</comment>
<protein>
    <submittedName>
        <fullName evidence="7">Aldehyde dehydrogenase (NAD+)</fullName>
    </submittedName>
</protein>
<dbReference type="PANTHER" id="PTHR42986">
    <property type="entry name" value="BENZALDEHYDE DEHYDROGENASE YFMT"/>
    <property type="match status" value="1"/>
</dbReference>
<dbReference type="InterPro" id="IPR016162">
    <property type="entry name" value="Ald_DH_N"/>
</dbReference>
<comment type="similarity">
    <text evidence="1 5">Belongs to the aldehyde dehydrogenase family.</text>
</comment>
<name>A0AAX2EY88_9ENTR</name>
<evidence type="ECO:0000256" key="1">
    <source>
        <dbReference type="ARBA" id="ARBA00009986"/>
    </source>
</evidence>
<dbReference type="GeneID" id="66391868"/>
<evidence type="ECO:0000256" key="5">
    <source>
        <dbReference type="RuleBase" id="RU003345"/>
    </source>
</evidence>
<keyword evidence="9" id="KW-1185">Reference proteome</keyword>
<dbReference type="RefSeq" id="WP_072440334.1">
    <property type="nucleotide sequence ID" value="NZ_CP040392.1"/>
</dbReference>
<dbReference type="AlphaFoldDB" id="A0AAX2EY88"/>
<dbReference type="EMBL" id="FOYJ01000013">
    <property type="protein sequence ID" value="SFR25001.1"/>
    <property type="molecule type" value="Genomic_DNA"/>
</dbReference>
<evidence type="ECO:0000313" key="8">
    <source>
        <dbReference type="EMBL" id="SFU06146.1"/>
    </source>
</evidence>
<dbReference type="Proteomes" id="UP000198760">
    <property type="component" value="Unassembled WGS sequence"/>
</dbReference>
<evidence type="ECO:0000313" key="9">
    <source>
        <dbReference type="Proteomes" id="UP000198760"/>
    </source>
</evidence>
<dbReference type="FunFam" id="3.40.605.10:FF:000007">
    <property type="entry name" value="NAD/NADP-dependent betaine aldehyde dehydrogenase"/>
    <property type="match status" value="1"/>
</dbReference>
<feature type="domain" description="Aldehyde dehydrogenase" evidence="6">
    <location>
        <begin position="19"/>
        <end position="478"/>
    </location>
</feature>
<dbReference type="Gene3D" id="3.40.605.10">
    <property type="entry name" value="Aldehyde Dehydrogenase, Chain A, domain 1"/>
    <property type="match status" value="1"/>
</dbReference>
<proteinExistence type="inferred from homology"/>
<dbReference type="Gene3D" id="3.40.309.10">
    <property type="entry name" value="Aldehyde Dehydrogenase, Chain A, domain 2"/>
    <property type="match status" value="1"/>
</dbReference>
<dbReference type="SUPFAM" id="SSF53720">
    <property type="entry name" value="ALDH-like"/>
    <property type="match status" value="1"/>
</dbReference>
<gene>
    <name evidence="8" type="ORF">SAMN03159428_03788</name>
    <name evidence="7" type="ORF">SAMN03159514_04515</name>
</gene>
<evidence type="ECO:0000313" key="10">
    <source>
        <dbReference type="Proteomes" id="UP000199173"/>
    </source>
</evidence>
<dbReference type="InterPro" id="IPR015590">
    <property type="entry name" value="Aldehyde_DH_dom"/>
</dbReference>
<dbReference type="Proteomes" id="UP000199173">
    <property type="component" value="Unassembled WGS sequence"/>
</dbReference>
<dbReference type="InterPro" id="IPR029510">
    <property type="entry name" value="Ald_DH_CS_GLU"/>
</dbReference>
<dbReference type="GO" id="GO:0016620">
    <property type="term" value="F:oxidoreductase activity, acting on the aldehyde or oxo group of donors, NAD or NADP as acceptor"/>
    <property type="evidence" value="ECO:0007669"/>
    <property type="project" value="InterPro"/>
</dbReference>
<dbReference type="EMBL" id="FPAV01000011">
    <property type="protein sequence ID" value="SFU06146.1"/>
    <property type="molecule type" value="Genomic_DNA"/>
</dbReference>
<accession>A0AAX2EY88</accession>
<evidence type="ECO:0000313" key="7">
    <source>
        <dbReference type="EMBL" id="SFR25001.1"/>
    </source>
</evidence>
<dbReference type="Pfam" id="PF00171">
    <property type="entry name" value="Aldedh"/>
    <property type="match status" value="1"/>
</dbReference>
<evidence type="ECO:0000256" key="2">
    <source>
        <dbReference type="ARBA" id="ARBA00023002"/>
    </source>
</evidence>
<reference evidence="9 10" key="1">
    <citation type="submission" date="2016-10" db="EMBL/GenBank/DDBJ databases">
        <authorList>
            <person name="Varghese N."/>
            <person name="Submissions S."/>
        </authorList>
    </citation>
    <scope>NUCLEOTIDE SEQUENCE [LARGE SCALE GENOMIC DNA]</scope>
    <source>
        <strain evidence="8 9">NFIX06</strain>
        <strain evidence="7 10">NFIX08</strain>
    </source>
</reference>
<organism evidence="7 10">
    <name type="scientific">Kosakonia radicincitans</name>
    <dbReference type="NCBI Taxonomy" id="283686"/>
    <lineage>
        <taxon>Bacteria</taxon>
        <taxon>Pseudomonadati</taxon>
        <taxon>Pseudomonadota</taxon>
        <taxon>Gammaproteobacteria</taxon>
        <taxon>Enterobacterales</taxon>
        <taxon>Enterobacteriaceae</taxon>
        <taxon>Kosakonia</taxon>
    </lineage>
</organism>
<sequence>MNQTLTPTAFTGQYIAGQWRSGSAGTVLQDRNPYDQSILTEIVLATRADLDSAYVAAANMQYEWARTLPSERAAVFYRAVEIIDARHAEIVDWLIAESGSTRLKAEMEWSSVRAATLAAAAMPYRIAGSILPVDVPGKESRVYRRPLGVVGVISPWNWPLHLSNRSVAPALALGNSVVLKPAEDTPITGGLLLASIYEEAGLPPGVLNVVIGEISEIGDAFTLHPIPKFISFTGSTRVGRRIGELAVTGPTLKRVGLELGGNAPFVVLDDANLERAVDAAIVGRFLHQGQICMSSNRIIVEAGIYPRFVDAFVERARNLKVGDPRQADTVIGPLINQKQLDGALVRLKAAKDAGIRQLLGAPHEGLLLPPQVFADVPNDSDLAQTEQFAPIAPLIRAVHEEDALRIANATEFGLSSAVFTSNEARGVRFAQGIDAGMTHINDITPNDEANVMFGGEKNSGIGRFNSDWIIAELTTDHWVSVQQEPRTYPF</sequence>
<feature type="active site" evidence="4">
    <location>
        <position position="258"/>
    </location>
</feature>
<dbReference type="InterPro" id="IPR016163">
    <property type="entry name" value="Ald_DH_C"/>
</dbReference>
<dbReference type="PROSITE" id="PS00687">
    <property type="entry name" value="ALDEHYDE_DEHYDR_GLU"/>
    <property type="match status" value="1"/>
</dbReference>
<keyword evidence="3" id="KW-0520">NAD</keyword>
<dbReference type="PANTHER" id="PTHR42986:SF1">
    <property type="entry name" value="BENZALDEHYDE DEHYDROGENASE YFMT"/>
    <property type="match status" value="1"/>
</dbReference>
<dbReference type="InterPro" id="IPR016161">
    <property type="entry name" value="Ald_DH/histidinol_DH"/>
</dbReference>
<evidence type="ECO:0000259" key="6">
    <source>
        <dbReference type="Pfam" id="PF00171"/>
    </source>
</evidence>
<keyword evidence="2 5" id="KW-0560">Oxidoreductase</keyword>